<dbReference type="AlphaFoldDB" id="A0A1S1V4H9"/>
<accession>A0A1S1V4H9</accession>
<sequence>MHFSGLLFMIGKNYTKYDIYRKKENKFGGSKKAITDIIMMEERGLLEE</sequence>
<dbReference type="STRING" id="39480.EUAN_20620"/>
<evidence type="ECO:0000313" key="1">
    <source>
        <dbReference type="EMBL" id="OHW61522.1"/>
    </source>
</evidence>
<organism evidence="1 2">
    <name type="scientific">Andreesenia angusta</name>
    <dbReference type="NCBI Taxonomy" id="39480"/>
    <lineage>
        <taxon>Bacteria</taxon>
        <taxon>Bacillati</taxon>
        <taxon>Bacillota</taxon>
        <taxon>Tissierellia</taxon>
        <taxon>Tissierellales</taxon>
        <taxon>Gottschalkiaceae</taxon>
        <taxon>Andreesenia</taxon>
    </lineage>
</organism>
<comment type="caution">
    <text evidence="1">The sequence shown here is derived from an EMBL/GenBank/DDBJ whole genome shotgun (WGS) entry which is preliminary data.</text>
</comment>
<keyword evidence="2" id="KW-1185">Reference proteome</keyword>
<protein>
    <submittedName>
        <fullName evidence="1">Uncharacterized protein</fullName>
    </submittedName>
</protein>
<dbReference type="EMBL" id="MKIE01000011">
    <property type="protein sequence ID" value="OHW61522.1"/>
    <property type="molecule type" value="Genomic_DNA"/>
</dbReference>
<name>A0A1S1V4H9_9FIRM</name>
<gene>
    <name evidence="1" type="ORF">EUAN_20620</name>
</gene>
<reference evidence="1 2" key="1">
    <citation type="submission" date="2016-09" db="EMBL/GenBank/DDBJ databases">
        <title>Genome sequence of Eubacterium angustum.</title>
        <authorList>
            <person name="Poehlein A."/>
            <person name="Daniel R."/>
        </authorList>
    </citation>
    <scope>NUCLEOTIDE SEQUENCE [LARGE SCALE GENOMIC DNA]</scope>
    <source>
        <strain evidence="1 2">DSM 1989</strain>
    </source>
</reference>
<dbReference type="Proteomes" id="UP000180254">
    <property type="component" value="Unassembled WGS sequence"/>
</dbReference>
<proteinExistence type="predicted"/>
<evidence type="ECO:0000313" key="2">
    <source>
        <dbReference type="Proteomes" id="UP000180254"/>
    </source>
</evidence>